<dbReference type="GO" id="GO:0016020">
    <property type="term" value="C:membrane"/>
    <property type="evidence" value="ECO:0007669"/>
    <property type="project" value="UniProtKB-SubCell"/>
</dbReference>
<dbReference type="Proteomes" id="UP001164718">
    <property type="component" value="Chromosome"/>
</dbReference>
<keyword evidence="10" id="KW-1185">Reference proteome</keyword>
<dbReference type="PANTHER" id="PTHR30429">
    <property type="entry name" value="D-METHIONINE-BINDING LIPOPROTEIN METQ"/>
    <property type="match status" value="1"/>
</dbReference>
<proteinExistence type="inferred from homology"/>
<comment type="similarity">
    <text evidence="6">Belongs to the nlpA lipoprotein family.</text>
</comment>
<evidence type="ECO:0000256" key="7">
    <source>
        <dbReference type="PIRSR" id="PIRSR002854-1"/>
    </source>
</evidence>
<accession>A0A9E8LUX0</accession>
<dbReference type="KEGG" id="faf:OE104_00735"/>
<organism evidence="9 10">
    <name type="scientific">Fervidibacillus albus</name>
    <dbReference type="NCBI Taxonomy" id="2980026"/>
    <lineage>
        <taxon>Bacteria</taxon>
        <taxon>Bacillati</taxon>
        <taxon>Bacillota</taxon>
        <taxon>Bacilli</taxon>
        <taxon>Bacillales</taxon>
        <taxon>Bacillaceae</taxon>
        <taxon>Fervidibacillus</taxon>
    </lineage>
</organism>
<feature type="signal peptide" evidence="8">
    <location>
        <begin position="1"/>
        <end position="19"/>
    </location>
</feature>
<comment type="subcellular location">
    <subcellularLocation>
        <location evidence="1">Membrane</location>
        <topology evidence="1">Lipid-anchor</topology>
    </subcellularLocation>
</comment>
<gene>
    <name evidence="9" type="ORF">OE104_00735</name>
</gene>
<dbReference type="InterPro" id="IPR004872">
    <property type="entry name" value="Lipoprotein_NlpA"/>
</dbReference>
<keyword evidence="5 6" id="KW-0449">Lipoprotein</keyword>
<dbReference type="PROSITE" id="PS51257">
    <property type="entry name" value="PROKAR_LIPOPROTEIN"/>
    <property type="match status" value="1"/>
</dbReference>
<sequence>MKKFASWFVIGLLAFLLTACGDKDEKLVVGATNEPHAMILEKAKSILEEKGIELEVQVFSKYELLNSALDNGDLDANYFQHIPYFEREIEEFGYDFVNAGGIHIEPMGLYSQKYESLDDLPDGATVIMSNSTSDHGRILSLLEDAGLITLEEGVDPLTATVDDIAENPKNLQFDYDYAPDLLPTIYNNQEGDVVAINSNYALDAGLNPVEDSIAIEDESSPYVNIIAVRNGDEEREDIQALIDVLHSEEIQQYILDEWKGAVVPVD</sequence>
<dbReference type="RefSeq" id="WP_275417720.1">
    <property type="nucleotide sequence ID" value="NZ_CP106878.1"/>
</dbReference>
<evidence type="ECO:0000256" key="3">
    <source>
        <dbReference type="ARBA" id="ARBA00023136"/>
    </source>
</evidence>
<dbReference type="PANTHER" id="PTHR30429:SF0">
    <property type="entry name" value="METHIONINE-BINDING LIPOPROTEIN METQ"/>
    <property type="match status" value="1"/>
</dbReference>
<dbReference type="SUPFAM" id="SSF53850">
    <property type="entry name" value="Periplasmic binding protein-like II"/>
    <property type="match status" value="1"/>
</dbReference>
<evidence type="ECO:0000256" key="4">
    <source>
        <dbReference type="ARBA" id="ARBA00023139"/>
    </source>
</evidence>
<dbReference type="AlphaFoldDB" id="A0A9E8LUX0"/>
<keyword evidence="4" id="KW-0564">Palmitate</keyword>
<name>A0A9E8LUX0_9BACI</name>
<evidence type="ECO:0000256" key="2">
    <source>
        <dbReference type="ARBA" id="ARBA00022729"/>
    </source>
</evidence>
<dbReference type="EMBL" id="CP106878">
    <property type="protein sequence ID" value="WAA09937.1"/>
    <property type="molecule type" value="Genomic_DNA"/>
</dbReference>
<protein>
    <recommendedName>
        <fullName evidence="6">Lipoprotein</fullName>
    </recommendedName>
</protein>
<evidence type="ECO:0000313" key="9">
    <source>
        <dbReference type="EMBL" id="WAA09937.1"/>
    </source>
</evidence>
<keyword evidence="3" id="KW-0472">Membrane</keyword>
<evidence type="ECO:0000256" key="6">
    <source>
        <dbReference type="PIRNR" id="PIRNR002854"/>
    </source>
</evidence>
<dbReference type="Gene3D" id="3.40.190.10">
    <property type="entry name" value="Periplasmic binding protein-like II"/>
    <property type="match status" value="2"/>
</dbReference>
<feature type="chain" id="PRO_5038965135" description="Lipoprotein" evidence="8">
    <location>
        <begin position="20"/>
        <end position="266"/>
    </location>
</feature>
<reference evidence="9" key="1">
    <citation type="submission" date="2022-09" db="EMBL/GenBank/DDBJ databases">
        <title>Complete Genomes of Fervidibacillus albus and Fervidibacillus halotolerans isolated from tidal flat sediments.</title>
        <authorList>
            <person name="Kwon K.K."/>
            <person name="Yang S.-H."/>
            <person name="Park M.J."/>
            <person name="Oh H.-M."/>
        </authorList>
    </citation>
    <scope>NUCLEOTIDE SEQUENCE</scope>
    <source>
        <strain evidence="9">MEBiC13591</strain>
    </source>
</reference>
<evidence type="ECO:0000256" key="5">
    <source>
        <dbReference type="ARBA" id="ARBA00023288"/>
    </source>
</evidence>
<evidence type="ECO:0000313" key="10">
    <source>
        <dbReference type="Proteomes" id="UP001164718"/>
    </source>
</evidence>
<feature type="lipid moiety-binding region" description="S-diacylglycerol cysteine" evidence="7">
    <location>
        <position position="20"/>
    </location>
</feature>
<dbReference type="Pfam" id="PF03180">
    <property type="entry name" value="Lipoprotein_9"/>
    <property type="match status" value="1"/>
</dbReference>
<keyword evidence="2 8" id="KW-0732">Signal</keyword>
<evidence type="ECO:0000256" key="1">
    <source>
        <dbReference type="ARBA" id="ARBA00004635"/>
    </source>
</evidence>
<evidence type="ECO:0000256" key="8">
    <source>
        <dbReference type="SAM" id="SignalP"/>
    </source>
</evidence>
<dbReference type="PIRSF" id="PIRSF002854">
    <property type="entry name" value="MetQ"/>
    <property type="match status" value="1"/>
</dbReference>